<accession>A0AAN7RZ24</accession>
<protein>
    <recommendedName>
        <fullName evidence="3">Rna-directed dna polymerase from mobile element jockey-like</fullName>
    </recommendedName>
</protein>
<comment type="caution">
    <text evidence="1">The sequence shown here is derived from an EMBL/GenBank/DDBJ whole genome shotgun (WGS) entry which is preliminary data.</text>
</comment>
<evidence type="ECO:0000313" key="1">
    <source>
        <dbReference type="EMBL" id="KAK4813796.1"/>
    </source>
</evidence>
<proteinExistence type="predicted"/>
<evidence type="ECO:0000313" key="2">
    <source>
        <dbReference type="Proteomes" id="UP001333110"/>
    </source>
</evidence>
<sequence>MKLVPCPSGISLTIQRDLDKLNKWAQVNLMRFNKAKCRVLRLDRGNPQYQYQLGDERIENSPMEGDFGLWVEEKLDMS</sequence>
<organism evidence="1 2">
    <name type="scientific">Mycteria americana</name>
    <name type="common">Wood stork</name>
    <dbReference type="NCBI Taxonomy" id="33587"/>
    <lineage>
        <taxon>Eukaryota</taxon>
        <taxon>Metazoa</taxon>
        <taxon>Chordata</taxon>
        <taxon>Craniata</taxon>
        <taxon>Vertebrata</taxon>
        <taxon>Euteleostomi</taxon>
        <taxon>Archelosauria</taxon>
        <taxon>Archosauria</taxon>
        <taxon>Dinosauria</taxon>
        <taxon>Saurischia</taxon>
        <taxon>Theropoda</taxon>
        <taxon>Coelurosauria</taxon>
        <taxon>Aves</taxon>
        <taxon>Neognathae</taxon>
        <taxon>Neoaves</taxon>
        <taxon>Aequornithes</taxon>
        <taxon>Ciconiiformes</taxon>
        <taxon>Ciconiidae</taxon>
        <taxon>Mycteria</taxon>
    </lineage>
</organism>
<keyword evidence="2" id="KW-1185">Reference proteome</keyword>
<gene>
    <name evidence="1" type="ORF">QYF61_026378</name>
</gene>
<reference evidence="1 2" key="1">
    <citation type="journal article" date="2023" name="J. Hered.">
        <title>Chromosome-level genome of the wood stork (Mycteria americana) provides insight into avian chromosome evolution.</title>
        <authorList>
            <person name="Flamio R. Jr."/>
            <person name="Ramstad K.M."/>
        </authorList>
    </citation>
    <scope>NUCLEOTIDE SEQUENCE [LARGE SCALE GENOMIC DNA]</scope>
    <source>
        <strain evidence="1">JAX WOST 10</strain>
    </source>
</reference>
<dbReference type="AlphaFoldDB" id="A0AAN7RZ24"/>
<evidence type="ECO:0008006" key="3">
    <source>
        <dbReference type="Google" id="ProtNLM"/>
    </source>
</evidence>
<dbReference type="EMBL" id="JAUNZN010000012">
    <property type="protein sequence ID" value="KAK4813796.1"/>
    <property type="molecule type" value="Genomic_DNA"/>
</dbReference>
<dbReference type="Proteomes" id="UP001333110">
    <property type="component" value="Unassembled WGS sequence"/>
</dbReference>
<name>A0AAN7RZ24_MYCAM</name>